<accession>A0ABU4REI4</accession>
<keyword evidence="4" id="KW-1185">Reference proteome</keyword>
<name>A0ABU4REI4_9FLAO</name>
<feature type="transmembrane region" description="Helical" evidence="1">
    <location>
        <begin position="78"/>
        <end position="95"/>
    </location>
</feature>
<protein>
    <submittedName>
        <fullName evidence="3">Acyltransferase</fullName>
        <ecNumber evidence="3">2.3.-.-</ecNumber>
    </submittedName>
</protein>
<keyword evidence="1" id="KW-1133">Transmembrane helix</keyword>
<feature type="transmembrane region" description="Helical" evidence="1">
    <location>
        <begin position="221"/>
        <end position="240"/>
    </location>
</feature>
<evidence type="ECO:0000256" key="1">
    <source>
        <dbReference type="SAM" id="Phobius"/>
    </source>
</evidence>
<dbReference type="InterPro" id="IPR002656">
    <property type="entry name" value="Acyl_transf_3_dom"/>
</dbReference>
<dbReference type="InterPro" id="IPR050879">
    <property type="entry name" value="Acyltransferase_3"/>
</dbReference>
<gene>
    <name evidence="3" type="ORF">SGQ83_12080</name>
</gene>
<feature type="transmembrane region" description="Helical" evidence="1">
    <location>
        <begin position="36"/>
        <end position="58"/>
    </location>
</feature>
<keyword evidence="1" id="KW-0472">Membrane</keyword>
<dbReference type="EMBL" id="JAWXVI010000006">
    <property type="protein sequence ID" value="MDX6190089.1"/>
    <property type="molecule type" value="Genomic_DNA"/>
</dbReference>
<evidence type="ECO:0000259" key="2">
    <source>
        <dbReference type="Pfam" id="PF01757"/>
    </source>
</evidence>
<dbReference type="EC" id="2.3.-.-" evidence="3"/>
<feature type="domain" description="Acyltransferase 3" evidence="2">
    <location>
        <begin position="6"/>
        <end position="324"/>
    </location>
</feature>
<keyword evidence="3" id="KW-0012">Acyltransferase</keyword>
<dbReference type="PANTHER" id="PTHR23028">
    <property type="entry name" value="ACETYLTRANSFERASE"/>
    <property type="match status" value="1"/>
</dbReference>
<proteinExistence type="predicted"/>
<evidence type="ECO:0000313" key="3">
    <source>
        <dbReference type="EMBL" id="MDX6190089.1"/>
    </source>
</evidence>
<dbReference type="Pfam" id="PF01757">
    <property type="entry name" value="Acyl_transf_3"/>
    <property type="match status" value="1"/>
</dbReference>
<feature type="transmembrane region" description="Helical" evidence="1">
    <location>
        <begin position="124"/>
        <end position="143"/>
    </location>
</feature>
<feature type="transmembrane region" description="Helical" evidence="1">
    <location>
        <begin position="155"/>
        <end position="177"/>
    </location>
</feature>
<comment type="caution">
    <text evidence="3">The sequence shown here is derived from an EMBL/GenBank/DDBJ whole genome shotgun (WGS) entry which is preliminary data.</text>
</comment>
<reference evidence="3 4" key="1">
    <citation type="submission" date="2023-11" db="EMBL/GenBank/DDBJ databases">
        <title>Unpublished Manusciprt.</title>
        <authorList>
            <person name="Saticioglu I.B."/>
            <person name="Ay H."/>
            <person name="Ajmi N."/>
            <person name="Altun S."/>
            <person name="Duman M."/>
        </authorList>
    </citation>
    <scope>NUCLEOTIDE SEQUENCE [LARGE SCALE GENOMIC DNA]</scope>
    <source>
        <strain evidence="3 4">Fl-318</strain>
    </source>
</reference>
<feature type="transmembrane region" description="Helical" evidence="1">
    <location>
        <begin position="7"/>
        <end position="24"/>
    </location>
</feature>
<sequence length="354" mass="41202">MRIDQLTFTRFLAATSIFIFHYGGGSVFIENEHLSFIFQNGIGVSYFFILSGFVMIIAYGNSPLVSFVEYYRNRFARIYPLYFFAIILVIFVQLIDRMFDFSGFFLNVFMIQAWIPGKALSFNFPAWSLSVEALFYAVFPFVFNKVYQKITIKRLAIYVALFWIIIQIVTNVLYASFGKSDSVYIGEFLRYNPLLHLHQFLVGNLAGLLFIKFLQDKRKNYDLLIIVFFGLMILALKFPFQLNLNSASALLLIPIIILVSLNTGLITRFFEKKVFVFLGEISFGIYILQYPVCFFISNYRIKKYFHIEDLTIALLIRFGMLILVSSITYIYLEKPILSQLKSKKKRLELSENAV</sequence>
<dbReference type="RefSeq" id="WP_230003274.1">
    <property type="nucleotide sequence ID" value="NZ_CP087134.1"/>
</dbReference>
<feature type="transmembrane region" description="Helical" evidence="1">
    <location>
        <begin position="197"/>
        <end position="214"/>
    </location>
</feature>
<feature type="transmembrane region" description="Helical" evidence="1">
    <location>
        <begin position="246"/>
        <end position="267"/>
    </location>
</feature>
<dbReference type="PANTHER" id="PTHR23028:SF53">
    <property type="entry name" value="ACYL_TRANSF_3 DOMAIN-CONTAINING PROTEIN"/>
    <property type="match status" value="1"/>
</dbReference>
<dbReference type="GO" id="GO:0016746">
    <property type="term" value="F:acyltransferase activity"/>
    <property type="evidence" value="ECO:0007669"/>
    <property type="project" value="UniProtKB-KW"/>
</dbReference>
<organism evidence="3 4">
    <name type="scientific">Flavobacterium cupriresistens</name>
    <dbReference type="NCBI Taxonomy" id="2893885"/>
    <lineage>
        <taxon>Bacteria</taxon>
        <taxon>Pseudomonadati</taxon>
        <taxon>Bacteroidota</taxon>
        <taxon>Flavobacteriia</taxon>
        <taxon>Flavobacteriales</taxon>
        <taxon>Flavobacteriaceae</taxon>
        <taxon>Flavobacterium</taxon>
    </lineage>
</organism>
<dbReference type="Proteomes" id="UP001273350">
    <property type="component" value="Unassembled WGS sequence"/>
</dbReference>
<feature type="transmembrane region" description="Helical" evidence="1">
    <location>
        <begin position="274"/>
        <end position="292"/>
    </location>
</feature>
<keyword evidence="1" id="KW-0812">Transmembrane</keyword>
<evidence type="ECO:0000313" key="4">
    <source>
        <dbReference type="Proteomes" id="UP001273350"/>
    </source>
</evidence>
<feature type="transmembrane region" description="Helical" evidence="1">
    <location>
        <begin position="312"/>
        <end position="332"/>
    </location>
</feature>
<keyword evidence="3" id="KW-0808">Transferase</keyword>